<dbReference type="Proteomes" id="UP000319769">
    <property type="component" value="Unassembled WGS sequence"/>
</dbReference>
<dbReference type="CDD" id="cd00431">
    <property type="entry name" value="cysteine_hydrolases"/>
    <property type="match status" value="1"/>
</dbReference>
<dbReference type="EMBL" id="VMNW02000007">
    <property type="protein sequence ID" value="KAA9164408.1"/>
    <property type="molecule type" value="Genomic_DNA"/>
</dbReference>
<dbReference type="InterPro" id="IPR050272">
    <property type="entry name" value="Isochorismatase-like_hydrls"/>
</dbReference>
<dbReference type="Gene3D" id="3.40.50.850">
    <property type="entry name" value="Isochorismatase-like"/>
    <property type="match status" value="1"/>
</dbReference>
<dbReference type="PANTHER" id="PTHR43540">
    <property type="entry name" value="PEROXYUREIDOACRYLATE/UREIDOACRYLATE AMIDOHYDROLASE-RELATED"/>
    <property type="match status" value="1"/>
</dbReference>
<evidence type="ECO:0000259" key="2">
    <source>
        <dbReference type="Pfam" id="PF00857"/>
    </source>
</evidence>
<reference evidence="3" key="1">
    <citation type="submission" date="2019-09" db="EMBL/GenBank/DDBJ databases">
        <authorList>
            <person name="Teo W.F.A."/>
            <person name="Duangmal K."/>
        </authorList>
    </citation>
    <scope>NUCLEOTIDE SEQUENCE [LARGE SCALE GENOMIC DNA]</scope>
    <source>
        <strain evidence="3">K81G1</strain>
    </source>
</reference>
<comment type="caution">
    <text evidence="3">The sequence shown here is derived from an EMBL/GenBank/DDBJ whole genome shotgun (WGS) entry which is preliminary data.</text>
</comment>
<proteinExistence type="predicted"/>
<evidence type="ECO:0000313" key="4">
    <source>
        <dbReference type="Proteomes" id="UP000319769"/>
    </source>
</evidence>
<dbReference type="GO" id="GO:0016787">
    <property type="term" value="F:hydrolase activity"/>
    <property type="evidence" value="ECO:0007669"/>
    <property type="project" value="UniProtKB-KW"/>
</dbReference>
<evidence type="ECO:0000256" key="1">
    <source>
        <dbReference type="ARBA" id="ARBA00022801"/>
    </source>
</evidence>
<keyword evidence="1 3" id="KW-0378">Hydrolase</keyword>
<feature type="domain" description="Isochorismatase-like" evidence="2">
    <location>
        <begin position="55"/>
        <end position="209"/>
    </location>
</feature>
<organism evidence="3 4">
    <name type="scientific">Amycolatopsis acidicola</name>
    <dbReference type="NCBI Taxonomy" id="2596893"/>
    <lineage>
        <taxon>Bacteria</taxon>
        <taxon>Bacillati</taxon>
        <taxon>Actinomycetota</taxon>
        <taxon>Actinomycetes</taxon>
        <taxon>Pseudonocardiales</taxon>
        <taxon>Pseudonocardiaceae</taxon>
        <taxon>Amycolatopsis</taxon>
    </lineage>
</organism>
<gene>
    <name evidence="3" type="ORF">FPZ12_007385</name>
</gene>
<dbReference type="AlphaFoldDB" id="A0A5N0VFM8"/>
<dbReference type="OrthoDB" id="3174612at2"/>
<keyword evidence="4" id="KW-1185">Reference proteome</keyword>
<name>A0A5N0VFM8_9PSEU</name>
<dbReference type="SUPFAM" id="SSF52499">
    <property type="entry name" value="Isochorismatase-like hydrolases"/>
    <property type="match status" value="1"/>
</dbReference>
<dbReference type="Pfam" id="PF00857">
    <property type="entry name" value="Isochorismatase"/>
    <property type="match status" value="1"/>
</dbReference>
<dbReference type="InterPro" id="IPR000868">
    <property type="entry name" value="Isochorismatase-like_dom"/>
</dbReference>
<evidence type="ECO:0000313" key="3">
    <source>
        <dbReference type="EMBL" id="KAA9164408.1"/>
    </source>
</evidence>
<sequence>METVITPAETSFDPARTALVVIDMTTFDADPAGGLAKVFAEDGVDLEYYWKRLAGQVLPNSARLLEKFRTAGARVVFTRVGAQFGDYRDSQPHIRDLHERSGSLRGTREFEVLDALAPRAGEAVVDKVGSSAFATGNLDILLRNAGVTDVVFCGVITNACVLLSALAAWDLGYSVSIVDDACGANSAEIHGAALSVAGWLGCHLLTADQVLAKLTG</sequence>
<dbReference type="PANTHER" id="PTHR43540:SF1">
    <property type="entry name" value="ISOCHORISMATASE HYDROLASE"/>
    <property type="match status" value="1"/>
</dbReference>
<dbReference type="InterPro" id="IPR036380">
    <property type="entry name" value="Isochorismatase-like_sf"/>
</dbReference>
<dbReference type="RefSeq" id="WP_144747058.1">
    <property type="nucleotide sequence ID" value="NZ_VMNW02000007.1"/>
</dbReference>
<accession>A0A5N0VFM8</accession>
<protein>
    <submittedName>
        <fullName evidence="3">Cysteine hydrolase</fullName>
    </submittedName>
</protein>